<protein>
    <recommendedName>
        <fullName evidence="1">Glycosyltransferase family 18 catalytic domain-containing protein</fullName>
    </recommendedName>
</protein>
<keyword evidence="3" id="KW-1185">Reference proteome</keyword>
<comment type="caution">
    <text evidence="2">The sequence shown here is derived from an EMBL/GenBank/DDBJ whole genome shotgun (WGS) entry which is preliminary data.</text>
</comment>
<dbReference type="Proteomes" id="UP001388673">
    <property type="component" value="Unassembled WGS sequence"/>
</dbReference>
<dbReference type="GO" id="GO:0030144">
    <property type="term" value="F:alpha-1,6-mannosylglycoprotein 6-beta-N-acetylglucosaminyltransferase activity"/>
    <property type="evidence" value="ECO:0007669"/>
    <property type="project" value="InterPro"/>
</dbReference>
<evidence type="ECO:0000313" key="3">
    <source>
        <dbReference type="Proteomes" id="UP001388673"/>
    </source>
</evidence>
<dbReference type="KEGG" id="kne:92182867"/>
<evidence type="ECO:0000313" key="2">
    <source>
        <dbReference type="EMBL" id="KAK8846523.1"/>
    </source>
</evidence>
<feature type="domain" description="Glycosyltransferase family 18 catalytic" evidence="1">
    <location>
        <begin position="271"/>
        <end position="461"/>
    </location>
</feature>
<reference evidence="2 3" key="1">
    <citation type="journal article" date="2024" name="bioRxiv">
        <title>Comparative genomics of Cryptococcus and Kwoniella reveals pathogenesis evolution and contrasting karyotype dynamics via intercentromeric recombination or chromosome fusion.</title>
        <authorList>
            <person name="Coelho M.A."/>
            <person name="David-Palma M."/>
            <person name="Shea T."/>
            <person name="Bowers K."/>
            <person name="McGinley-Smith S."/>
            <person name="Mohammad A.W."/>
            <person name="Gnirke A."/>
            <person name="Yurkov A.M."/>
            <person name="Nowrousian M."/>
            <person name="Sun S."/>
            <person name="Cuomo C.A."/>
            <person name="Heitman J."/>
        </authorList>
    </citation>
    <scope>NUCLEOTIDE SEQUENCE [LARGE SCALE GENOMIC DNA]</scope>
    <source>
        <strain evidence="2 3">CBS 13917</strain>
    </source>
</reference>
<organism evidence="2 3">
    <name type="scientific">Kwoniella newhampshirensis</name>
    <dbReference type="NCBI Taxonomy" id="1651941"/>
    <lineage>
        <taxon>Eukaryota</taxon>
        <taxon>Fungi</taxon>
        <taxon>Dikarya</taxon>
        <taxon>Basidiomycota</taxon>
        <taxon>Agaricomycotina</taxon>
        <taxon>Tremellomycetes</taxon>
        <taxon>Tremellales</taxon>
        <taxon>Cryptococcaceae</taxon>
        <taxon>Kwoniella</taxon>
    </lineage>
</organism>
<dbReference type="Pfam" id="PF15024">
    <property type="entry name" value="Glyco_transf_18"/>
    <property type="match status" value="1"/>
</dbReference>
<dbReference type="AlphaFoldDB" id="A0AAW0YV89"/>
<accession>A0AAW0YV89</accession>
<sequence length="568" mass="64247">MANRHDYIPLATSPASPDIVEAQNESKYHRPRNRIVQLPSFLHSRPKILYGSIAAILILTLLSLRHVSSFSSTPSAGVPITAGENPYFFTGKIWDHNDEIAARLDRCASLGLLRNTSNPLPPDERLSQEEEDELIAQGCGTNQTTIIILSSLWAAEAFSGTSTAGETIYAQSVISTLNALGYAYVFASLGWWNPDMRKTVELWRRHKNNVRFVMADPDQVEVCWRRTEQECLKTDDNLDGIEAWRILSFWYWDDPGNPLGPKFTLSPSPRNDNHFLSYSIEPTCRRLPYLPQSQRSKPPQAYLLAKQIHYLDDTPAFSWTLQTLIDLQRELKIKVVGGMTDDDEVTAKAVKMIGLTNLGKLGKIEFYAQLAKSFVLIGVGRPRISPSPWDALCMGVPFINPILTWDEEDPSNRTEWHAQQWHMTDLDPPYVYSVPAHELTALRQAVHDALKNPIESYIPAYMKFDYVCGRMADVVEGDWRSVGAKLLEERKESGEGEVSVSSTNRREAVLMVSAVVRPIKGLRLLIVVSTSIREVRLRDVIHRETSETDCAVCRESVAQWRAIWRPIE</sequence>
<gene>
    <name evidence="2" type="ORF">IAR55_005609</name>
</gene>
<proteinExistence type="predicted"/>
<evidence type="ECO:0000259" key="1">
    <source>
        <dbReference type="Pfam" id="PF15024"/>
    </source>
</evidence>
<dbReference type="RefSeq" id="XP_066800473.1">
    <property type="nucleotide sequence ID" value="XM_066948700.1"/>
</dbReference>
<dbReference type="EMBL" id="JBCAWK010000011">
    <property type="protein sequence ID" value="KAK8846523.1"/>
    <property type="molecule type" value="Genomic_DNA"/>
</dbReference>
<dbReference type="InterPro" id="IPR026116">
    <property type="entry name" value="GT18_cat"/>
</dbReference>
<dbReference type="GeneID" id="92182867"/>
<name>A0AAW0YV89_9TREE</name>